<comment type="caution">
    <text evidence="3">The sequence shown here is derived from an EMBL/GenBank/DDBJ whole genome shotgun (WGS) entry which is preliminary data.</text>
</comment>
<reference evidence="3 4" key="1">
    <citation type="submission" date="2018-08" db="EMBL/GenBank/DDBJ databases">
        <title>Mucilaginibacter sp. MYSH2.</title>
        <authorList>
            <person name="Seo T."/>
        </authorList>
    </citation>
    <scope>NUCLEOTIDE SEQUENCE [LARGE SCALE GENOMIC DNA]</scope>
    <source>
        <strain evidence="3 4">MYSH2</strain>
    </source>
</reference>
<dbReference type="Gene3D" id="2.60.40.10">
    <property type="entry name" value="Immunoglobulins"/>
    <property type="match status" value="1"/>
</dbReference>
<dbReference type="Pfam" id="PF13585">
    <property type="entry name" value="CHU_C"/>
    <property type="match status" value="1"/>
</dbReference>
<keyword evidence="4" id="KW-1185">Reference proteome</keyword>
<dbReference type="Gene3D" id="2.60.40.2340">
    <property type="match status" value="2"/>
</dbReference>
<proteinExistence type="predicted"/>
<dbReference type="InterPro" id="IPR013783">
    <property type="entry name" value="Ig-like_fold"/>
</dbReference>
<dbReference type="OrthoDB" id="5726170at2"/>
<evidence type="ECO:0000313" key="4">
    <source>
        <dbReference type="Proteomes" id="UP000264217"/>
    </source>
</evidence>
<dbReference type="PROSITE" id="PS50093">
    <property type="entry name" value="PKD"/>
    <property type="match status" value="1"/>
</dbReference>
<dbReference type="InterPro" id="IPR000601">
    <property type="entry name" value="PKD_dom"/>
</dbReference>
<evidence type="ECO:0000256" key="1">
    <source>
        <dbReference type="SAM" id="SignalP"/>
    </source>
</evidence>
<feature type="chain" id="PRO_5016771066" description="PKD domain-containing protein" evidence="1">
    <location>
        <begin position="20"/>
        <end position="1161"/>
    </location>
</feature>
<dbReference type="AlphaFoldDB" id="A0A372NRG0"/>
<organism evidence="3 4">
    <name type="scientific">Mucilaginibacter conchicola</name>
    <dbReference type="NCBI Taxonomy" id="2303333"/>
    <lineage>
        <taxon>Bacteria</taxon>
        <taxon>Pseudomonadati</taxon>
        <taxon>Bacteroidota</taxon>
        <taxon>Sphingobacteriia</taxon>
        <taxon>Sphingobacteriales</taxon>
        <taxon>Sphingobacteriaceae</taxon>
        <taxon>Mucilaginibacter</taxon>
    </lineage>
</organism>
<keyword evidence="1" id="KW-0732">Signal</keyword>
<feature type="signal peptide" evidence="1">
    <location>
        <begin position="1"/>
        <end position="19"/>
    </location>
</feature>
<protein>
    <recommendedName>
        <fullName evidence="2">PKD domain-containing protein</fullName>
    </recommendedName>
</protein>
<dbReference type="Proteomes" id="UP000264217">
    <property type="component" value="Unassembled WGS sequence"/>
</dbReference>
<sequence>MVALAACTLLLFTVNTTFAKEGLPTKNNKFVNDSTASILKRLKQFANCYDVNWATWPSLNNVTSLSGSIIDADGTPISINMSANYTFGTTPSIYSFDSRLSGYPSNIPNSTVPKTEWAAGSGGTTTMCFSRKVTNPVLLLASLGSTQPLSASLNFSTPYVVLYDGGGMVYNSSTKITGTEGYAVIMFPGDFTCVTISSSTPENYTNLTWGIRPQPFNINITQGATTCGSTKLTASGGVSYTWNGGDTPNQATNTFHQSGTYVITVTNSSGCVTSASKTVVVSTTNPQITGFSMPQQIAPAVINQTNKTIELTVADGTDLTALTPQITISAGSTISPATGATQNFTNLVNYTVNNPCGNQVYNVTVKTQNVVSTINVCPGNPVALTGANVTLPVISYAWQIQQGTNWEPAPGIANGANYNTNSPSNLSGGDVIRNYRRAVTKASGTIYDSYFKVVTSPTTAQNEIFVDRQVTCGLTSNTYNFTGNVPVGYTGASTYRWQTSINGTSWFAEPGTEQNWSLTATFGEKVYFRRVTTTGDCEAYSNIITIDYIPGPTTATVGPPVTLCNDNSYTLTGNEPGLGETGTWSITSATGYNPFNPSNIHDPHAVITGIPLNSQFDLTWTITKPSCDQVSSASVLITNGISSQISNFTVPGQNGPAVIDQTNHTITLSVSPQTNPASLSPTIIINSGTLSPASGIDQNFTSPVTYTLSNACGSTNYKVIITRAVPEDLYVCQSAFNILLPGGFPISGATYQWEKYINGAWQSVGSDGTNSDYVAPISGTSAVIVIESYRRKTTVGGTVNYSPYFNVHINPLINNNTISSTNGVICATGSKDVNITGSTANGGNGNISYQWRVSADNVNWQNINGATGKDYQFTFTNTTKQYYSRLAISGDCENASNSFTVDYVGYVTTASVNISPVSCGQTQITLNGTPPNANETGTWSLTGPVGYNPFNDANIHNPEVVLTNVPLDVDIKFSWQILQNACGFPSQGSQSVHINSVPVVNAGNAAVIEIGEKTTLNGSVSPNTTYVWSPANGLSNPGILNPVASPIETTVYTLTATNAAGCSTPATVKITVNNELKIPNSITPNGDGVNDTWVIKNLESHPKANVRIFTRSGIQVYSARGASKSWDATYNGKKLPAAVYYYVITLDDNNATKTGWITVIY</sequence>
<dbReference type="EMBL" id="QWDC01000002">
    <property type="protein sequence ID" value="RFZ91848.1"/>
    <property type="molecule type" value="Genomic_DNA"/>
</dbReference>
<dbReference type="RefSeq" id="WP_117391561.1">
    <property type="nucleotide sequence ID" value="NZ_QWDC01000002.1"/>
</dbReference>
<feature type="domain" description="PKD" evidence="2">
    <location>
        <begin position="238"/>
        <end position="288"/>
    </location>
</feature>
<gene>
    <name evidence="3" type="ORF">D0C36_10385</name>
</gene>
<evidence type="ECO:0000313" key="3">
    <source>
        <dbReference type="EMBL" id="RFZ91848.1"/>
    </source>
</evidence>
<evidence type="ECO:0000259" key="2">
    <source>
        <dbReference type="PROSITE" id="PS50093"/>
    </source>
</evidence>
<dbReference type="NCBIfam" id="TIGR04131">
    <property type="entry name" value="Bac_Flav_CTERM"/>
    <property type="match status" value="1"/>
</dbReference>
<dbReference type="Gene3D" id="2.60.40.2700">
    <property type="match status" value="1"/>
</dbReference>
<dbReference type="InterPro" id="IPR026341">
    <property type="entry name" value="T9SS_type_B"/>
</dbReference>
<name>A0A372NRG0_9SPHI</name>
<accession>A0A372NRG0</accession>